<reference evidence="2" key="2">
    <citation type="submission" date="2007-03" db="EMBL/GenBank/DDBJ databases">
        <authorList>
            <person name="Lorenzi H."/>
            <person name="Amedeo P."/>
            <person name="Inman J."/>
            <person name="Schobel S."/>
            <person name="Caler E."/>
        </authorList>
    </citation>
    <scope>GENOME REANNOTATION</scope>
    <source>
        <strain evidence="2">HM-1:IMSS</strain>
    </source>
</reference>
<evidence type="ECO:0000259" key="1">
    <source>
        <dbReference type="Pfam" id="PF08033"/>
    </source>
</evidence>
<dbReference type="SUPFAM" id="SSF81995">
    <property type="entry name" value="beta-sandwich domain of Sec23/24"/>
    <property type="match status" value="1"/>
</dbReference>
<dbReference type="GO" id="GO:0070971">
    <property type="term" value="C:endoplasmic reticulum exit site"/>
    <property type="evidence" value="ECO:0000318"/>
    <property type="project" value="GO_Central"/>
</dbReference>
<dbReference type="GeneID" id="3410433"/>
<gene>
    <name evidence="2" type="ORF">EHI_035520</name>
</gene>
<sequence>MQQADDNFISTTFPLVPLTPQQIRETELPLSLVVRPFLHEVQHIPMQLLRIPKCKICSAYFSPLTHWICPHSRYYCCVCHQIVADQPQRFIDCDRNKEIIPELNNNCVEYSGARIKEEINFTNVLVIDQCIVKDMQPFIQTIKNSFTILICSNTISTIVKGTSGYTEKIILNLSEDDIPQLCSIYSPTKAYKIGEWCKSYRGNVFKGNYLLEKCLNIASKIIGKYGVIQCFHSLNYEYMKSKCNKNQMKDFGIDCMKKAIMINHYLIGTTNTIDCSLLRIQSKLTNGIFISNMLIDSCFIEKINRTIVGYDGNIRIRTPDNIDVIKAFGCVVGDNFGDCKVGVLTKDLTVIFKLRELEEMVKIKHQYQVIITFIGINGTKRIRVLNLGVTFAPHISDAIKSVQPQMVILTMINSMANDYSNGMNKKDILKKYTDKLVTFLSYMGKNQPFSQFFHVFFKKFMEVEGVEEQQLIFSMEKVHRNVITTLVPKVVLVKPPNQFLIISNEILVVNCELMAFYAEELKKKFGVQAIEKSWQLKLNFIESVLHQADNYQSYFNYLMSLT</sequence>
<dbReference type="OrthoDB" id="49016at2759"/>
<dbReference type="GO" id="GO:0090110">
    <property type="term" value="P:COPII-coated vesicle cargo loading"/>
    <property type="evidence" value="ECO:0000318"/>
    <property type="project" value="GO_Central"/>
</dbReference>
<dbReference type="GO" id="GO:0006886">
    <property type="term" value="P:intracellular protein transport"/>
    <property type="evidence" value="ECO:0007669"/>
    <property type="project" value="InterPro"/>
</dbReference>
<dbReference type="Gene3D" id="2.60.40.1670">
    <property type="entry name" value="beta-sandwich domain of Sec23/24"/>
    <property type="match status" value="1"/>
</dbReference>
<dbReference type="AlphaFoldDB" id="A0A8U0WPQ0"/>
<keyword evidence="3" id="KW-1185">Reference proteome</keyword>
<name>A0A8U0WPQ0_ENTH1</name>
<dbReference type="OMA" id="ADNYQTY"/>
<dbReference type="Pfam" id="PF08033">
    <property type="entry name" value="Sec23_BS"/>
    <property type="match status" value="1"/>
</dbReference>
<accession>A0A8U0WPQ0</accession>
<organism evidence="2 3">
    <name type="scientific">Entamoeba histolytica (strain ATCC 30459 / HM-1:IMSS / ABRM)</name>
    <dbReference type="NCBI Taxonomy" id="294381"/>
    <lineage>
        <taxon>Eukaryota</taxon>
        <taxon>Amoebozoa</taxon>
        <taxon>Evosea</taxon>
        <taxon>Archamoebae</taxon>
        <taxon>Mastigamoebida</taxon>
        <taxon>Entamoebidae</taxon>
        <taxon>Entamoeba</taxon>
    </lineage>
</organism>
<dbReference type="SUPFAM" id="SSF82919">
    <property type="entry name" value="Zn-finger domain of Sec23/24"/>
    <property type="match status" value="1"/>
</dbReference>
<evidence type="ECO:0000313" key="2">
    <source>
        <dbReference type="EMBL" id="EAL50741.1"/>
    </source>
</evidence>
<dbReference type="InterPro" id="IPR012990">
    <property type="entry name" value="Beta-sandwich_Sec23_24"/>
</dbReference>
<protein>
    <recommendedName>
        <fullName evidence="1">Sec23/Sec24 beta-sandwich domain-containing protein</fullName>
    </recommendedName>
</protein>
<dbReference type="GO" id="GO:0008270">
    <property type="term" value="F:zinc ion binding"/>
    <property type="evidence" value="ECO:0000318"/>
    <property type="project" value="GO_Central"/>
</dbReference>
<dbReference type="GO" id="GO:0000149">
    <property type="term" value="F:SNARE binding"/>
    <property type="evidence" value="ECO:0000318"/>
    <property type="project" value="GO_Central"/>
</dbReference>
<proteinExistence type="predicted"/>
<dbReference type="PANTHER" id="PTHR13803:SF39">
    <property type="entry name" value="SECRETORY 24AB, ISOFORM A"/>
    <property type="match status" value="1"/>
</dbReference>
<dbReference type="Proteomes" id="UP000001926">
    <property type="component" value="Partially assembled WGS sequence"/>
</dbReference>
<dbReference type="RefSeq" id="XP_656127.1">
    <property type="nucleotide sequence ID" value="XM_651035.1"/>
</dbReference>
<reference evidence="2" key="1">
    <citation type="journal article" date="2005" name="Nature">
        <title>The genome of the protist parasite Entamoeba histolytica.</title>
        <authorList>
            <person name="Loftus B."/>
            <person name="Anderson I."/>
            <person name="Davies R."/>
            <person name="Alsmark U.C."/>
            <person name="Samuelson J."/>
            <person name="Amedeo P."/>
            <person name="Roncaglia P."/>
            <person name="Berriman M."/>
            <person name="Hirt R.P."/>
            <person name="Mann B.J."/>
            <person name="Nozaki T."/>
            <person name="Suh B."/>
            <person name="Pop M."/>
            <person name="Duchene M."/>
            <person name="Ackers J."/>
            <person name="Tannich E."/>
            <person name="Leippe M."/>
            <person name="Hofer M."/>
            <person name="Bruchhaus I."/>
            <person name="Willhoeft U."/>
            <person name="Bhattacharya A."/>
            <person name="Chillingworth T."/>
            <person name="Churcher C."/>
            <person name="Hance Z."/>
            <person name="Harris B."/>
            <person name="Harris D."/>
            <person name="Jagels K."/>
            <person name="Moule S."/>
            <person name="Mungall K."/>
            <person name="Ormond D."/>
            <person name="Squares R."/>
            <person name="Whitehead S."/>
            <person name="Quail M.A."/>
            <person name="Rabbinowitsch E."/>
            <person name="Norbertczak H."/>
            <person name="Price C."/>
            <person name="Wang Z."/>
            <person name="Guillen N."/>
            <person name="Gilchrist C."/>
            <person name="Stroup S.E."/>
            <person name="Bhattacharya S."/>
            <person name="Lohia A."/>
            <person name="Foster P.G."/>
            <person name="Sicheritz-Ponten T."/>
            <person name="Weber C."/>
            <person name="Singh U."/>
            <person name="Mukherjee C."/>
            <person name="El-Sayed N.M."/>
            <person name="Petri W.A.Jr."/>
            <person name="Clark C.G."/>
            <person name="Embley T.M."/>
            <person name="Barrell B."/>
            <person name="Fraser C.M."/>
            <person name="Hall N."/>
        </authorList>
    </citation>
    <scope>NUCLEOTIDE SEQUENCE [LARGE SCALE GENOMIC DNA]</scope>
    <source>
        <strain evidence="2">HM-1:IMSS</strain>
    </source>
</reference>
<dbReference type="InterPro" id="IPR036174">
    <property type="entry name" value="Znf_Sec23_Sec24_sf"/>
</dbReference>
<feature type="domain" description="Sec23/Sec24 beta-sandwich" evidence="1">
    <location>
        <begin position="309"/>
        <end position="391"/>
    </location>
</feature>
<dbReference type="HOGENOM" id="CLU_485250_0_0_1"/>
<dbReference type="KEGG" id="ehi:EHI_035520"/>
<dbReference type="GO" id="GO:0030127">
    <property type="term" value="C:COPII vesicle coat"/>
    <property type="evidence" value="ECO:0000318"/>
    <property type="project" value="GO_Central"/>
</dbReference>
<evidence type="ECO:0000313" key="3">
    <source>
        <dbReference type="Proteomes" id="UP000001926"/>
    </source>
</evidence>
<dbReference type="InterPro" id="IPR050550">
    <property type="entry name" value="SEC23_SEC24_subfamily"/>
</dbReference>
<dbReference type="PANTHER" id="PTHR13803">
    <property type="entry name" value="SEC24-RELATED PROTEIN"/>
    <property type="match status" value="1"/>
</dbReference>
<dbReference type="EMBL" id="DS571174">
    <property type="protein sequence ID" value="EAL50741.1"/>
    <property type="molecule type" value="Genomic_DNA"/>
</dbReference>